<dbReference type="Proteomes" id="UP000201810">
    <property type="component" value="Segment"/>
</dbReference>
<gene>
    <name evidence="2" type="ORF">SEA_DANTE_72</name>
</gene>
<dbReference type="KEGG" id="vg:26639210"/>
<dbReference type="OrthoDB" id="8502at10239"/>
<dbReference type="GeneID" id="26639210"/>
<reference evidence="3" key="1">
    <citation type="submission" date="2015-07" db="EMBL/GenBank/DDBJ databases">
        <authorList>
            <person name="Noorani M."/>
        </authorList>
    </citation>
    <scope>NUCLEOTIDE SEQUENCE [LARGE SCALE GENOMIC DNA]</scope>
</reference>
<feature type="region of interest" description="Disordered" evidence="1">
    <location>
        <begin position="47"/>
        <end position="98"/>
    </location>
</feature>
<feature type="compositionally biased region" description="Basic and acidic residues" evidence="1">
    <location>
        <begin position="47"/>
        <end position="67"/>
    </location>
</feature>
<protein>
    <recommendedName>
        <fullName evidence="4">DUF5131 family protein</fullName>
    </recommendedName>
</protein>
<evidence type="ECO:0000313" key="3">
    <source>
        <dbReference type="Proteomes" id="UP000201810"/>
    </source>
</evidence>
<feature type="compositionally biased region" description="Polar residues" evidence="1">
    <location>
        <begin position="117"/>
        <end position="129"/>
    </location>
</feature>
<evidence type="ECO:0000313" key="2">
    <source>
        <dbReference type="EMBL" id="AKY02983.1"/>
    </source>
</evidence>
<sequence>MADTTGIEWTEATWNPLTGCTKVSAGCDHCYAETIAHAPAREVVQRRGLADRLETTGRANARRDPRPASRARPRVLVPARPAMPRRRSPGARQRGRAPRWVLWSLSGSCGLADTTAHAQATPDAQGSKAQKTKRRATDGSLTAFAV</sequence>
<feature type="compositionally biased region" description="Low complexity" evidence="1">
    <location>
        <begin position="68"/>
        <end position="82"/>
    </location>
</feature>
<dbReference type="EMBL" id="KT309034">
    <property type="protein sequence ID" value="AKY02983.1"/>
    <property type="molecule type" value="Genomic_DNA"/>
</dbReference>
<organism evidence="2 3">
    <name type="scientific">Mycobacterium phage Dante</name>
    <dbReference type="NCBI Taxonomy" id="1698357"/>
    <lineage>
        <taxon>Viruses</taxon>
        <taxon>Duplodnaviria</taxon>
        <taxon>Heunggongvirae</taxon>
        <taxon>Uroviricota</taxon>
        <taxon>Caudoviricetes</taxon>
        <taxon>Gracegardnervirinae</taxon>
        <taxon>Cheoctovirus</taxon>
        <taxon>Cheoctovirus dante</taxon>
    </lineage>
</organism>
<dbReference type="Pfam" id="PF07505">
    <property type="entry name" value="DUF5131"/>
    <property type="match status" value="1"/>
</dbReference>
<name>A0A0K1Y7T9_9CAUD</name>
<feature type="compositionally biased region" description="Basic residues" evidence="1">
    <location>
        <begin position="83"/>
        <end position="97"/>
    </location>
</feature>
<evidence type="ECO:0008006" key="4">
    <source>
        <dbReference type="Google" id="ProtNLM"/>
    </source>
</evidence>
<accession>A0A0K1Y7T9</accession>
<proteinExistence type="predicted"/>
<keyword evidence="3" id="KW-1185">Reference proteome</keyword>
<dbReference type="InterPro" id="IPR011101">
    <property type="entry name" value="DUF5131"/>
</dbReference>
<dbReference type="RefSeq" id="YP_009212714.1">
    <property type="nucleotide sequence ID" value="NC_028946.1"/>
</dbReference>
<evidence type="ECO:0000256" key="1">
    <source>
        <dbReference type="SAM" id="MobiDB-lite"/>
    </source>
</evidence>
<feature type="region of interest" description="Disordered" evidence="1">
    <location>
        <begin position="117"/>
        <end position="146"/>
    </location>
</feature>